<organism evidence="1 2">
    <name type="scientific">Aspergillus pseudoustus</name>
    <dbReference type="NCBI Taxonomy" id="1810923"/>
    <lineage>
        <taxon>Eukaryota</taxon>
        <taxon>Fungi</taxon>
        <taxon>Dikarya</taxon>
        <taxon>Ascomycota</taxon>
        <taxon>Pezizomycotina</taxon>
        <taxon>Eurotiomycetes</taxon>
        <taxon>Eurotiomycetidae</taxon>
        <taxon>Eurotiales</taxon>
        <taxon>Aspergillaceae</taxon>
        <taxon>Aspergillus</taxon>
        <taxon>Aspergillus subgen. Nidulantes</taxon>
    </lineage>
</organism>
<keyword evidence="2" id="KW-1185">Reference proteome</keyword>
<evidence type="ECO:0000313" key="2">
    <source>
        <dbReference type="Proteomes" id="UP001610446"/>
    </source>
</evidence>
<sequence>MSNRCASALLLSLDVARNRENRLHQTTKKLPQPCISWPPAQGNIHCSFLGECYPQMLKIPPAARKTFGLYALFLAGSFCYRPALHNKHCMRFPNRIRDPIFLMCYPSIYPSWQSMAFPVRVELFEM</sequence>
<accession>A0ABR4KNP6</accession>
<dbReference type="Proteomes" id="UP001610446">
    <property type="component" value="Unassembled WGS sequence"/>
</dbReference>
<protein>
    <submittedName>
        <fullName evidence="1">Uncharacterized protein</fullName>
    </submittedName>
</protein>
<proteinExistence type="predicted"/>
<comment type="caution">
    <text evidence="1">The sequence shown here is derived from an EMBL/GenBank/DDBJ whole genome shotgun (WGS) entry which is preliminary data.</text>
</comment>
<name>A0ABR4KNP6_9EURO</name>
<dbReference type="EMBL" id="JBFXLU010000017">
    <property type="protein sequence ID" value="KAL2853898.1"/>
    <property type="molecule type" value="Genomic_DNA"/>
</dbReference>
<evidence type="ECO:0000313" key="1">
    <source>
        <dbReference type="EMBL" id="KAL2853898.1"/>
    </source>
</evidence>
<gene>
    <name evidence="1" type="ORF">BJY01DRAFT_50024</name>
</gene>
<reference evidence="1 2" key="1">
    <citation type="submission" date="2024-07" db="EMBL/GenBank/DDBJ databases">
        <title>Section-level genome sequencing and comparative genomics of Aspergillus sections Usti and Cavernicolus.</title>
        <authorList>
            <consortium name="Lawrence Berkeley National Laboratory"/>
            <person name="Nybo J.L."/>
            <person name="Vesth T.C."/>
            <person name="Theobald S."/>
            <person name="Frisvad J.C."/>
            <person name="Larsen T.O."/>
            <person name="Kjaerboelling I."/>
            <person name="Rothschild-Mancinelli K."/>
            <person name="Lyhne E.K."/>
            <person name="Kogle M.E."/>
            <person name="Barry K."/>
            <person name="Clum A."/>
            <person name="Na H."/>
            <person name="Ledsgaard L."/>
            <person name="Lin J."/>
            <person name="Lipzen A."/>
            <person name="Kuo A."/>
            <person name="Riley R."/>
            <person name="Mondo S."/>
            <person name="Labutti K."/>
            <person name="Haridas S."/>
            <person name="Pangalinan J."/>
            <person name="Salamov A.A."/>
            <person name="Simmons B.A."/>
            <person name="Magnuson J.K."/>
            <person name="Chen J."/>
            <person name="Drula E."/>
            <person name="Henrissat B."/>
            <person name="Wiebenga A."/>
            <person name="Lubbers R.J."/>
            <person name="Gomes A.C."/>
            <person name="Makela M.R."/>
            <person name="Stajich J."/>
            <person name="Grigoriev I.V."/>
            <person name="Mortensen U.H."/>
            <person name="De Vries R.P."/>
            <person name="Baker S.E."/>
            <person name="Andersen M.R."/>
        </authorList>
    </citation>
    <scope>NUCLEOTIDE SEQUENCE [LARGE SCALE GENOMIC DNA]</scope>
    <source>
        <strain evidence="1 2">CBS 123904</strain>
    </source>
</reference>